<proteinExistence type="predicted"/>
<dbReference type="EMBL" id="VDFN01000001">
    <property type="protein sequence ID" value="MQS44158.1"/>
    <property type="molecule type" value="Genomic_DNA"/>
</dbReference>
<dbReference type="InterPro" id="IPR037523">
    <property type="entry name" value="VOC_core"/>
</dbReference>
<accession>A0ABW9P4I9</accession>
<dbReference type="SUPFAM" id="SSF54593">
    <property type="entry name" value="Glyoxalase/Bleomycin resistance protein/Dihydroxybiphenyl dioxygenase"/>
    <property type="match status" value="1"/>
</dbReference>
<name>A0ABW9P4I9_9LACO</name>
<feature type="domain" description="VOC" evidence="1">
    <location>
        <begin position="5"/>
        <end position="80"/>
    </location>
</feature>
<keyword evidence="3" id="KW-1185">Reference proteome</keyword>
<dbReference type="Pfam" id="PF00903">
    <property type="entry name" value="Glyoxalase"/>
    <property type="match status" value="1"/>
</dbReference>
<dbReference type="PROSITE" id="PS51819">
    <property type="entry name" value="VOC"/>
    <property type="match status" value="1"/>
</dbReference>
<comment type="caution">
    <text evidence="2">The sequence shown here is derived from an EMBL/GenBank/DDBJ whole genome shotgun (WGS) entry which is preliminary data.</text>
</comment>
<dbReference type="Gene3D" id="3.10.180.10">
    <property type="entry name" value="2,3-Dihydroxybiphenyl 1,2-Dioxygenase, domain 1"/>
    <property type="match status" value="1"/>
</dbReference>
<sequence length="80" mass="9001">MEIKSLDHMVLTVKSIPETVSFYKNILGMTPVTFGENRTALKFGKQKINLHQLKHEFEPKAKNPIPGSADICLISTTPFE</sequence>
<evidence type="ECO:0000259" key="1">
    <source>
        <dbReference type="PROSITE" id="PS51819"/>
    </source>
</evidence>
<protein>
    <recommendedName>
        <fullName evidence="1">VOC domain-containing protein</fullName>
    </recommendedName>
</protein>
<evidence type="ECO:0000313" key="3">
    <source>
        <dbReference type="Proteomes" id="UP000436655"/>
    </source>
</evidence>
<dbReference type="RefSeq" id="WP_125702758.1">
    <property type="nucleotide sequence ID" value="NZ_JBHTOO010000003.1"/>
</dbReference>
<evidence type="ECO:0000313" key="2">
    <source>
        <dbReference type="EMBL" id="MQS44158.1"/>
    </source>
</evidence>
<dbReference type="Proteomes" id="UP000436655">
    <property type="component" value="Unassembled WGS sequence"/>
</dbReference>
<dbReference type="PANTHER" id="PTHR21366:SF14">
    <property type="entry name" value="GLYOXALASE DOMAIN-CONTAINING PROTEIN 5"/>
    <property type="match status" value="1"/>
</dbReference>
<organism evidence="2 3">
    <name type="scientific">Companilactobacillus mishanensis</name>
    <dbReference type="NCBI Taxonomy" id="2486008"/>
    <lineage>
        <taxon>Bacteria</taxon>
        <taxon>Bacillati</taxon>
        <taxon>Bacillota</taxon>
        <taxon>Bacilli</taxon>
        <taxon>Lactobacillales</taxon>
        <taxon>Lactobacillaceae</taxon>
        <taxon>Companilactobacillus</taxon>
    </lineage>
</organism>
<dbReference type="InterPro" id="IPR050383">
    <property type="entry name" value="GlyoxalaseI/FosfomycinResist"/>
</dbReference>
<dbReference type="InterPro" id="IPR029068">
    <property type="entry name" value="Glyas_Bleomycin-R_OHBP_Dase"/>
</dbReference>
<dbReference type="InterPro" id="IPR004360">
    <property type="entry name" value="Glyas_Fos-R_dOase_dom"/>
</dbReference>
<gene>
    <name evidence="2" type="ORF">FHL03_01520</name>
</gene>
<reference evidence="2 3" key="1">
    <citation type="journal article" date="2019" name="Syst. Appl. Microbiol.">
        <title>Polyphasic characterization of two novel Lactobacillus spp. isolated from blown salami packages: Description of Lactobacillus halodurans sp. nov. and Lactobacillus salsicarnum sp. nov.</title>
        <authorList>
            <person name="Schuster J.A."/>
            <person name="Klingl A."/>
            <person name="Vogel R.F."/>
            <person name="Ehrmann M.A."/>
        </authorList>
    </citation>
    <scope>NUCLEOTIDE SEQUENCE [LARGE SCALE GENOMIC DNA]</scope>
    <source>
        <strain evidence="2 3">TMW 1.2098</strain>
    </source>
</reference>
<dbReference type="PANTHER" id="PTHR21366">
    <property type="entry name" value="GLYOXALASE FAMILY PROTEIN"/>
    <property type="match status" value="1"/>
</dbReference>